<evidence type="ECO:0000256" key="5">
    <source>
        <dbReference type="SAM" id="Coils"/>
    </source>
</evidence>
<dbReference type="PANTHER" id="PTHR46754">
    <property type="entry name" value="MKI67 FHA DOMAIN-INTERACTING NUCLEOLAR PHOSPHOPROTEIN"/>
    <property type="match status" value="1"/>
</dbReference>
<feature type="compositionally biased region" description="Acidic residues" evidence="6">
    <location>
        <begin position="236"/>
        <end position="256"/>
    </location>
</feature>
<dbReference type="AlphaFoldDB" id="A0A9Q5HRL0"/>
<feature type="region of interest" description="Disordered" evidence="6">
    <location>
        <begin position="95"/>
        <end position="294"/>
    </location>
</feature>
<dbReference type="InterPro" id="IPR000504">
    <property type="entry name" value="RRM_dom"/>
</dbReference>
<evidence type="ECO:0000256" key="6">
    <source>
        <dbReference type="SAM" id="MobiDB-lite"/>
    </source>
</evidence>
<feature type="transmembrane region" description="Helical" evidence="7">
    <location>
        <begin position="25"/>
        <end position="43"/>
    </location>
</feature>
<keyword evidence="5" id="KW-0175">Coiled coil</keyword>
<keyword evidence="2 4" id="KW-0694">RNA-binding</keyword>
<dbReference type="GO" id="GO:0005730">
    <property type="term" value="C:nucleolus"/>
    <property type="evidence" value="ECO:0007669"/>
    <property type="project" value="UniProtKB-SubCell"/>
</dbReference>
<comment type="caution">
    <text evidence="9">The sequence shown here is derived from an EMBL/GenBank/DDBJ whole genome shotgun (WGS) entry which is preliminary data.</text>
</comment>
<keyword evidence="10" id="KW-1185">Reference proteome</keyword>
<evidence type="ECO:0000259" key="8">
    <source>
        <dbReference type="PROSITE" id="PS50102"/>
    </source>
</evidence>
<dbReference type="Pfam" id="PF00076">
    <property type="entry name" value="RRM_1"/>
    <property type="match status" value="1"/>
</dbReference>
<dbReference type="PROSITE" id="PS50102">
    <property type="entry name" value="RRM"/>
    <property type="match status" value="1"/>
</dbReference>
<dbReference type="Gene3D" id="3.30.70.330">
    <property type="match status" value="1"/>
</dbReference>
<reference evidence="9" key="1">
    <citation type="submission" date="2016-06" db="EMBL/GenBank/DDBJ databases">
        <title>Draft Genome sequence of the fungus Inonotus baumii.</title>
        <authorList>
            <person name="Zhu H."/>
            <person name="Lin W."/>
        </authorList>
    </citation>
    <scope>NUCLEOTIDE SEQUENCE</scope>
    <source>
        <strain evidence="9">821</strain>
    </source>
</reference>
<feature type="compositionally biased region" description="Acidic residues" evidence="6">
    <location>
        <begin position="268"/>
        <end position="277"/>
    </location>
</feature>
<dbReference type="InterPro" id="IPR035979">
    <property type="entry name" value="RBD_domain_sf"/>
</dbReference>
<protein>
    <recommendedName>
        <fullName evidence="8">RRM domain-containing protein</fullName>
    </recommendedName>
</protein>
<feature type="region of interest" description="Disordered" evidence="6">
    <location>
        <begin position="47"/>
        <end position="75"/>
    </location>
</feature>
<dbReference type="Proteomes" id="UP000757232">
    <property type="component" value="Unassembled WGS sequence"/>
</dbReference>
<evidence type="ECO:0000313" key="10">
    <source>
        <dbReference type="Proteomes" id="UP000757232"/>
    </source>
</evidence>
<keyword evidence="7" id="KW-1133">Transmembrane helix</keyword>
<feature type="domain" description="RRM" evidence="8">
    <location>
        <begin position="316"/>
        <end position="394"/>
    </location>
</feature>
<dbReference type="EMBL" id="LNZH02000214">
    <property type="protein sequence ID" value="OCB84651.1"/>
    <property type="molecule type" value="Genomic_DNA"/>
</dbReference>
<name>A0A9Q5HRL0_SANBA</name>
<keyword evidence="7" id="KW-0472">Membrane</keyword>
<feature type="compositionally biased region" description="Basic and acidic residues" evidence="6">
    <location>
        <begin position="112"/>
        <end position="156"/>
    </location>
</feature>
<evidence type="ECO:0000256" key="4">
    <source>
        <dbReference type="PROSITE-ProRule" id="PRU00176"/>
    </source>
</evidence>
<feature type="coiled-coil region" evidence="5">
    <location>
        <begin position="417"/>
        <end position="452"/>
    </location>
</feature>
<evidence type="ECO:0000256" key="2">
    <source>
        <dbReference type="ARBA" id="ARBA00022884"/>
    </source>
</evidence>
<feature type="compositionally biased region" description="Acidic residues" evidence="6">
    <location>
        <begin position="192"/>
        <end position="219"/>
    </location>
</feature>
<evidence type="ECO:0000256" key="3">
    <source>
        <dbReference type="ARBA" id="ARBA00023242"/>
    </source>
</evidence>
<comment type="subcellular location">
    <subcellularLocation>
        <location evidence="1">Nucleus</location>
        <location evidence="1">Nucleolus</location>
    </subcellularLocation>
</comment>
<dbReference type="SUPFAM" id="SSF54928">
    <property type="entry name" value="RNA-binding domain, RBD"/>
    <property type="match status" value="1"/>
</dbReference>
<proteinExistence type="predicted"/>
<dbReference type="GO" id="GO:0003723">
    <property type="term" value="F:RNA binding"/>
    <property type="evidence" value="ECO:0007669"/>
    <property type="project" value="UniProtKB-UniRule"/>
</dbReference>
<gene>
    <name evidence="9" type="ORF">A7U60_g8171</name>
</gene>
<sequence length="471" mass="52889">MKLADEPDTAFGNCRSFNGRLERFFNFRTISSAVLFIIMPALVKTLSRKKGSSKSTAPGPGKTSASVTPAKRKKHAWMFEDEDDVEAEVEVQKKAKKLKGKEQEKTLGTSQEKAKAKDVEVKPKPKDKVPVPARKAEVKEKDKSRKTDGKEEEVTKRATGKKGVAMGTLKGSTATESKTKRRKALTFWSESSDAEADSGESDEEEDEDEDEAESEVGSSDDDKSDGTQKEAGASSDQDEAVSGEEEEDADADEDEETHLRGFSSNESDSSDEEDEDEAVNKAPPIDVGKLPTVAKDDATVKRKLDKAKKQASGERGVIYLGRIPHGFYEDQMRAYFSQFGDVTRLRLSRNKKTGRSKHYAFIEFKSAAVAQIVAETMDNYLLMGHLLQCKLVPKEEVHPELWIGSNRKFRKVPMARLERLQQNKTRTAVQKKKIERRALKRQEQKKRKLEALGIDYDMEPFFYSKKNRKDA</sequence>
<dbReference type="SMART" id="SM00360">
    <property type="entry name" value="RRM"/>
    <property type="match status" value="1"/>
</dbReference>
<evidence type="ECO:0000313" key="9">
    <source>
        <dbReference type="EMBL" id="OCB84651.1"/>
    </source>
</evidence>
<dbReference type="OrthoDB" id="21467at2759"/>
<keyword evidence="7" id="KW-0812">Transmembrane</keyword>
<evidence type="ECO:0000256" key="1">
    <source>
        <dbReference type="ARBA" id="ARBA00004604"/>
    </source>
</evidence>
<accession>A0A9Q5HRL0</accession>
<evidence type="ECO:0000256" key="7">
    <source>
        <dbReference type="SAM" id="Phobius"/>
    </source>
</evidence>
<keyword evidence="3" id="KW-0539">Nucleus</keyword>
<organism evidence="9 10">
    <name type="scientific">Sanghuangporus baumii</name>
    <name type="common">Phellinus baumii</name>
    <dbReference type="NCBI Taxonomy" id="108892"/>
    <lineage>
        <taxon>Eukaryota</taxon>
        <taxon>Fungi</taxon>
        <taxon>Dikarya</taxon>
        <taxon>Basidiomycota</taxon>
        <taxon>Agaricomycotina</taxon>
        <taxon>Agaricomycetes</taxon>
        <taxon>Hymenochaetales</taxon>
        <taxon>Hymenochaetaceae</taxon>
        <taxon>Sanghuangporus</taxon>
    </lineage>
</organism>
<dbReference type="CDD" id="cd12307">
    <property type="entry name" value="RRM_NIFK_like"/>
    <property type="match status" value="1"/>
</dbReference>
<dbReference type="InterPro" id="IPR012677">
    <property type="entry name" value="Nucleotide-bd_a/b_plait_sf"/>
</dbReference>